<feature type="domain" description="Porphobilinogen deaminase C-terminal" evidence="10">
    <location>
        <begin position="224"/>
        <end position="293"/>
    </location>
</feature>
<feature type="modified residue" description="S-(dipyrrolylmethanemethyl)cysteine" evidence="8">
    <location>
        <position position="240"/>
    </location>
</feature>
<evidence type="ECO:0000256" key="2">
    <source>
        <dbReference type="ARBA" id="ARBA00004735"/>
    </source>
</evidence>
<dbReference type="AlphaFoldDB" id="A0A372DQE6"/>
<dbReference type="InterPro" id="IPR036803">
    <property type="entry name" value="Porphobilinogen_deaminase_C_sf"/>
</dbReference>
<reference evidence="11 12" key="1">
    <citation type="submission" date="2018-08" db="EMBL/GenBank/DDBJ databases">
        <title>Lysobacter weifangensis sp. nov., a new member of the family 'Xanthomonadaceae', isolated from soil in a farmland.</title>
        <authorList>
            <person name="Zhao H."/>
        </authorList>
    </citation>
    <scope>NUCLEOTIDE SEQUENCE [LARGE SCALE GENOMIC DNA]</scope>
    <source>
        <strain evidence="11 12">WF-2</strain>
    </source>
</reference>
<evidence type="ECO:0000313" key="11">
    <source>
        <dbReference type="EMBL" id="RFP61582.1"/>
    </source>
</evidence>
<dbReference type="CDD" id="cd13646">
    <property type="entry name" value="PBP2_EcHMBS_like"/>
    <property type="match status" value="1"/>
</dbReference>
<evidence type="ECO:0000256" key="8">
    <source>
        <dbReference type="HAMAP-Rule" id="MF_00260"/>
    </source>
</evidence>
<dbReference type="UniPathway" id="UPA00251">
    <property type="reaction ID" value="UER00319"/>
</dbReference>
<evidence type="ECO:0000256" key="1">
    <source>
        <dbReference type="ARBA" id="ARBA00002869"/>
    </source>
</evidence>
<dbReference type="InterPro" id="IPR000860">
    <property type="entry name" value="HemC"/>
</dbReference>
<comment type="miscellaneous">
    <text evidence="8">The porphobilinogen subunits are added to the dipyrromethane group.</text>
</comment>
<evidence type="ECO:0000256" key="6">
    <source>
        <dbReference type="ARBA" id="ARBA00023244"/>
    </source>
</evidence>
<evidence type="ECO:0000313" key="12">
    <source>
        <dbReference type="Proteomes" id="UP000262917"/>
    </source>
</evidence>
<comment type="pathway">
    <text evidence="2">Porphyrin-containing compound metabolism; protoporphyrin-IX biosynthesis; coproporphyrinogen-III from 5-aminolevulinate: step 2/4.</text>
</comment>
<dbReference type="Gene3D" id="3.30.160.40">
    <property type="entry name" value="Porphobilinogen deaminase, C-terminal domain"/>
    <property type="match status" value="1"/>
</dbReference>
<keyword evidence="5 8" id="KW-0808">Transferase</keyword>
<organism evidence="11 12">
    <name type="scientific">Cognatiluteimonas weifangensis</name>
    <dbReference type="NCBI Taxonomy" id="2303539"/>
    <lineage>
        <taxon>Bacteria</taxon>
        <taxon>Pseudomonadati</taxon>
        <taxon>Pseudomonadota</taxon>
        <taxon>Gammaproteobacteria</taxon>
        <taxon>Lysobacterales</taxon>
        <taxon>Lysobacteraceae</taxon>
        <taxon>Cognatiluteimonas</taxon>
    </lineage>
</organism>
<protein>
    <recommendedName>
        <fullName evidence="8">Porphobilinogen deaminase</fullName>
        <shortName evidence="8">PBG</shortName>
        <ecNumber evidence="8">2.5.1.61</ecNumber>
    </recommendedName>
    <alternativeName>
        <fullName evidence="8">Hydroxymethylbilane synthase</fullName>
        <shortName evidence="8">HMBS</shortName>
    </alternativeName>
    <alternativeName>
        <fullName evidence="8">Pre-uroporphyrinogen synthase</fullName>
    </alternativeName>
</protein>
<comment type="similarity">
    <text evidence="3 8">Belongs to the HMBS family.</text>
</comment>
<name>A0A372DQE6_9GAMM</name>
<dbReference type="FunFam" id="3.40.190.10:FF:000005">
    <property type="entry name" value="Porphobilinogen deaminase"/>
    <property type="match status" value="1"/>
</dbReference>
<dbReference type="HAMAP" id="MF_00260">
    <property type="entry name" value="Porphobil_deam"/>
    <property type="match status" value="1"/>
</dbReference>
<dbReference type="FunFam" id="3.40.190.10:FF:000004">
    <property type="entry name" value="Porphobilinogen deaminase"/>
    <property type="match status" value="1"/>
</dbReference>
<proteinExistence type="inferred from homology"/>
<sequence length="307" mass="32162">MTILRIATRKSPLALWQTEHVAAALRAAHPGLAVELVPLSTRGDEVLDRSLAAIGGKGLFLKELELAMQRGDADCAVHSLKDVPMELEPGFALAAVLQRGDPADAFVSNQCDTLDALPAGARVGTSSLRRQAQLRAQRPDLQLLDLRGNVNTRLAKLDAGAYDAIVLACAGLQRLGFDARIRTRLQPPQWLPAPAQGAIAIECRDDDAATLALCAALDHADTRTCSDAERAMNRALHGSCHVPVAAFARLDGAQLALDGLVGSAADGTLVRAQALGRSDAPDALGLRVAQQLLQAGAGALLPSPQNA</sequence>
<evidence type="ECO:0000256" key="5">
    <source>
        <dbReference type="ARBA" id="ARBA00022679"/>
    </source>
</evidence>
<dbReference type="SUPFAM" id="SSF53850">
    <property type="entry name" value="Periplasmic binding protein-like II"/>
    <property type="match status" value="1"/>
</dbReference>
<dbReference type="SUPFAM" id="SSF54782">
    <property type="entry name" value="Porphobilinogen deaminase (hydroxymethylbilane synthase), C-terminal domain"/>
    <property type="match status" value="1"/>
</dbReference>
<dbReference type="Proteomes" id="UP000262917">
    <property type="component" value="Unassembled WGS sequence"/>
</dbReference>
<dbReference type="PANTHER" id="PTHR11557:SF0">
    <property type="entry name" value="PORPHOBILINOGEN DEAMINASE"/>
    <property type="match status" value="1"/>
</dbReference>
<evidence type="ECO:0000259" key="9">
    <source>
        <dbReference type="Pfam" id="PF01379"/>
    </source>
</evidence>
<comment type="function">
    <text evidence="1 8">Tetrapolymerization of the monopyrrole PBG into the hydroxymethylbilane pre-uroporphyrinogen in several discrete steps.</text>
</comment>
<evidence type="ECO:0000259" key="10">
    <source>
        <dbReference type="Pfam" id="PF03900"/>
    </source>
</evidence>
<accession>A0A372DQE6</accession>
<dbReference type="InterPro" id="IPR022419">
    <property type="entry name" value="Porphobilin_deaminase_cofac_BS"/>
</dbReference>
<dbReference type="OrthoDB" id="9810298at2"/>
<comment type="subunit">
    <text evidence="4 8">Monomer.</text>
</comment>
<evidence type="ECO:0000256" key="3">
    <source>
        <dbReference type="ARBA" id="ARBA00005638"/>
    </source>
</evidence>
<comment type="caution">
    <text evidence="11">The sequence shown here is derived from an EMBL/GenBank/DDBJ whole genome shotgun (WGS) entry which is preliminary data.</text>
</comment>
<keyword evidence="12" id="KW-1185">Reference proteome</keyword>
<evidence type="ECO:0000256" key="7">
    <source>
        <dbReference type="ARBA" id="ARBA00048169"/>
    </source>
</evidence>
<dbReference type="Pfam" id="PF03900">
    <property type="entry name" value="Porphobil_deamC"/>
    <property type="match status" value="1"/>
</dbReference>
<dbReference type="EC" id="2.5.1.61" evidence="8"/>
<dbReference type="PRINTS" id="PR00151">
    <property type="entry name" value="PORPHBDMNASE"/>
</dbReference>
<dbReference type="GO" id="GO:0004418">
    <property type="term" value="F:hydroxymethylbilane synthase activity"/>
    <property type="evidence" value="ECO:0007669"/>
    <property type="project" value="UniProtKB-UniRule"/>
</dbReference>
<dbReference type="Gene3D" id="3.40.190.10">
    <property type="entry name" value="Periplasmic binding protein-like II"/>
    <property type="match status" value="2"/>
</dbReference>
<dbReference type="PROSITE" id="PS00533">
    <property type="entry name" value="PORPHOBILINOGEN_DEAM"/>
    <property type="match status" value="1"/>
</dbReference>
<feature type="domain" description="Porphobilinogen deaminase N-terminal" evidence="9">
    <location>
        <begin position="4"/>
        <end position="210"/>
    </location>
</feature>
<dbReference type="RefSeq" id="WP_117202006.1">
    <property type="nucleotide sequence ID" value="NZ_JBHTBK010000004.1"/>
</dbReference>
<dbReference type="PIRSF" id="PIRSF001438">
    <property type="entry name" value="4pyrrol_synth_OHMeBilane_synth"/>
    <property type="match status" value="1"/>
</dbReference>
<dbReference type="GO" id="GO:0005737">
    <property type="term" value="C:cytoplasm"/>
    <property type="evidence" value="ECO:0007669"/>
    <property type="project" value="UniProtKB-UniRule"/>
</dbReference>
<dbReference type="InterPro" id="IPR022417">
    <property type="entry name" value="Porphobilin_deaminase_N"/>
</dbReference>
<comment type="cofactor">
    <cofactor evidence="8">
        <name>dipyrromethane</name>
        <dbReference type="ChEBI" id="CHEBI:60342"/>
    </cofactor>
    <text evidence="8">Binds 1 dipyrromethane group covalently.</text>
</comment>
<dbReference type="Pfam" id="PF01379">
    <property type="entry name" value="Porphobil_deam"/>
    <property type="match status" value="1"/>
</dbReference>
<dbReference type="InterPro" id="IPR022418">
    <property type="entry name" value="Porphobilinogen_deaminase_C"/>
</dbReference>
<evidence type="ECO:0000256" key="4">
    <source>
        <dbReference type="ARBA" id="ARBA00011245"/>
    </source>
</evidence>
<dbReference type="EMBL" id="QVPD01000003">
    <property type="protein sequence ID" value="RFP61582.1"/>
    <property type="molecule type" value="Genomic_DNA"/>
</dbReference>
<dbReference type="PANTHER" id="PTHR11557">
    <property type="entry name" value="PORPHOBILINOGEN DEAMINASE"/>
    <property type="match status" value="1"/>
</dbReference>
<gene>
    <name evidence="8" type="primary">hemC</name>
    <name evidence="11" type="ORF">D0Y53_04540</name>
</gene>
<keyword evidence="6 8" id="KW-0627">Porphyrin biosynthesis</keyword>
<dbReference type="GO" id="GO:0006782">
    <property type="term" value="P:protoporphyrinogen IX biosynthetic process"/>
    <property type="evidence" value="ECO:0007669"/>
    <property type="project" value="UniProtKB-UniRule"/>
</dbReference>
<comment type="catalytic activity">
    <reaction evidence="7 8">
        <text>4 porphobilinogen + H2O = hydroxymethylbilane + 4 NH4(+)</text>
        <dbReference type="Rhea" id="RHEA:13185"/>
        <dbReference type="ChEBI" id="CHEBI:15377"/>
        <dbReference type="ChEBI" id="CHEBI:28938"/>
        <dbReference type="ChEBI" id="CHEBI:57845"/>
        <dbReference type="ChEBI" id="CHEBI:58126"/>
        <dbReference type="EC" id="2.5.1.61"/>
    </reaction>
</comment>
<dbReference type="NCBIfam" id="TIGR00212">
    <property type="entry name" value="hemC"/>
    <property type="match status" value="1"/>
</dbReference>